<protein>
    <submittedName>
        <fullName evidence="4">Phage integrase family protein</fullName>
    </submittedName>
</protein>
<dbReference type="InterPro" id="IPR002104">
    <property type="entry name" value="Integrase_catalytic"/>
</dbReference>
<proteinExistence type="predicted"/>
<dbReference type="Pfam" id="PF00589">
    <property type="entry name" value="Phage_integrase"/>
    <property type="match status" value="1"/>
</dbReference>
<comment type="caution">
    <text evidence="4">The sequence shown here is derived from an EMBL/GenBank/DDBJ whole genome shotgun (WGS) entry which is preliminary data.</text>
</comment>
<dbReference type="PANTHER" id="PTHR30349">
    <property type="entry name" value="PHAGE INTEGRASE-RELATED"/>
    <property type="match status" value="1"/>
</dbReference>
<dbReference type="SUPFAM" id="SSF56349">
    <property type="entry name" value="DNA breaking-rejoining enzymes"/>
    <property type="match status" value="1"/>
</dbReference>
<dbReference type="InterPro" id="IPR011010">
    <property type="entry name" value="DNA_brk_join_enz"/>
</dbReference>
<dbReference type="GO" id="GO:0003677">
    <property type="term" value="F:DNA binding"/>
    <property type="evidence" value="ECO:0007669"/>
    <property type="project" value="UniProtKB-KW"/>
</dbReference>
<reference evidence="4" key="1">
    <citation type="submission" date="2016-10" db="EMBL/GenBank/DDBJ databases">
        <title>Sequence of Gallionella enrichment culture.</title>
        <authorList>
            <person name="Poehlein A."/>
            <person name="Muehling M."/>
            <person name="Daniel R."/>
        </authorList>
    </citation>
    <scope>NUCLEOTIDE SEQUENCE</scope>
</reference>
<evidence type="ECO:0000256" key="2">
    <source>
        <dbReference type="ARBA" id="ARBA00023172"/>
    </source>
</evidence>
<evidence type="ECO:0000259" key="3">
    <source>
        <dbReference type="PROSITE" id="PS51898"/>
    </source>
</evidence>
<sequence>MQIKHGAYYFVGRDKKWIRLSKDKALALAKWAELEGETPVPANEEKPIKGSVGELIMRYMIEIAPHKAASTYQGNKLEAENLKKVFSKVQAHAVLPTHIAKYLDARGQTAPVRANREISLLSHIFSYGMRWGAVNSNPCLSVAKHKEKGRDRYIMDSEFDGVRSISSELIAIIMDFAYITALRKGDILSMRLEQITDEGIWIKQSKTGAKQLYEWSAGLHDVVARAKALKRPIRGLHLFCTRQGQPYSDSGFKAMWNRVQVKWAEQGGNRFTFHDIRAKALTDAKNLGMDAQTLAGHSSAAMTEHYIKQREFKKVKPLK</sequence>
<feature type="domain" description="Tyr recombinase" evidence="3">
    <location>
        <begin position="150"/>
        <end position="319"/>
    </location>
</feature>
<dbReference type="Gene3D" id="1.10.443.10">
    <property type="entry name" value="Intergrase catalytic core"/>
    <property type="match status" value="1"/>
</dbReference>
<dbReference type="EMBL" id="MLJW01000232">
    <property type="protein sequence ID" value="OIQ92430.1"/>
    <property type="molecule type" value="Genomic_DNA"/>
</dbReference>
<dbReference type="GO" id="GO:0015074">
    <property type="term" value="P:DNA integration"/>
    <property type="evidence" value="ECO:0007669"/>
    <property type="project" value="InterPro"/>
</dbReference>
<dbReference type="InterPro" id="IPR050090">
    <property type="entry name" value="Tyrosine_recombinase_XerCD"/>
</dbReference>
<organism evidence="4">
    <name type="scientific">mine drainage metagenome</name>
    <dbReference type="NCBI Taxonomy" id="410659"/>
    <lineage>
        <taxon>unclassified sequences</taxon>
        <taxon>metagenomes</taxon>
        <taxon>ecological metagenomes</taxon>
    </lineage>
</organism>
<dbReference type="InterPro" id="IPR013762">
    <property type="entry name" value="Integrase-like_cat_sf"/>
</dbReference>
<evidence type="ECO:0000256" key="1">
    <source>
        <dbReference type="ARBA" id="ARBA00023125"/>
    </source>
</evidence>
<gene>
    <name evidence="4" type="ORF">GALL_256510</name>
</gene>
<evidence type="ECO:0000313" key="4">
    <source>
        <dbReference type="EMBL" id="OIQ92430.1"/>
    </source>
</evidence>
<dbReference type="PANTHER" id="PTHR30349:SF41">
    <property type="entry name" value="INTEGRASE_RECOMBINASE PROTEIN MJ0367-RELATED"/>
    <property type="match status" value="1"/>
</dbReference>
<keyword evidence="2" id="KW-0233">DNA recombination</keyword>
<dbReference type="GO" id="GO:0006310">
    <property type="term" value="P:DNA recombination"/>
    <property type="evidence" value="ECO:0007669"/>
    <property type="project" value="UniProtKB-KW"/>
</dbReference>
<accession>A0A1J5R8T0</accession>
<dbReference type="InterPro" id="IPR010998">
    <property type="entry name" value="Integrase_recombinase_N"/>
</dbReference>
<dbReference type="PROSITE" id="PS51898">
    <property type="entry name" value="TYR_RECOMBINASE"/>
    <property type="match status" value="1"/>
</dbReference>
<dbReference type="AlphaFoldDB" id="A0A1J5R8T0"/>
<name>A0A1J5R8T0_9ZZZZ</name>
<dbReference type="CDD" id="cd00800">
    <property type="entry name" value="INT_Lambda_C"/>
    <property type="match status" value="1"/>
</dbReference>
<dbReference type="Gene3D" id="1.10.150.130">
    <property type="match status" value="1"/>
</dbReference>
<keyword evidence="1" id="KW-0238">DNA-binding</keyword>